<evidence type="ECO:0000256" key="9">
    <source>
        <dbReference type="ARBA" id="ARBA00022840"/>
    </source>
</evidence>
<dbReference type="Proteomes" id="UP000468901">
    <property type="component" value="Unassembled WGS sequence"/>
</dbReference>
<keyword evidence="16" id="KW-0460">Magnesium</keyword>
<dbReference type="InterPro" id="IPR005905">
    <property type="entry name" value="D_ala_D_ala"/>
</dbReference>
<evidence type="ECO:0000256" key="4">
    <source>
        <dbReference type="ARBA" id="ARBA00010871"/>
    </source>
</evidence>
<sequence length="307" mass="33414">MTKKHVAVLKGGWSSEREVSLSSGRGCAEALRQQGYRVTEIDVGRDVADQLLKIQPDVVFNALHGRWGEDGCVQGMLEILNIPYTHSGVLASALAMHKERAKEVFRAAGLPVAQSVVVSREEAARGHVMNPPYVIKPVDQGSSVGVFIVREGENRPPAELTSPDWNLGNMVMAERYIAGRELTCAVMGEEVLGVTEIVANTQFYDYEAKYAAGGSRHEVPAKIDAESYAEVQRVALAAHRALGCRGVSRADFRFDDTKPGKPELILLEVNTQPGMTPTSLVPELANLAGYSYGELVSWMVEDASCDR</sequence>
<keyword evidence="16" id="KW-0464">Manganese</keyword>
<keyword evidence="12 14" id="KW-0961">Cell wall biogenesis/degradation</keyword>
<evidence type="ECO:0000256" key="7">
    <source>
        <dbReference type="ARBA" id="ARBA00022598"/>
    </source>
</evidence>
<evidence type="ECO:0000256" key="15">
    <source>
        <dbReference type="PIRSR" id="PIRSR039102-1"/>
    </source>
</evidence>
<evidence type="ECO:0000256" key="2">
    <source>
        <dbReference type="ARBA" id="ARBA00003921"/>
    </source>
</evidence>
<keyword evidence="20" id="KW-1185">Reference proteome</keyword>
<name>A0A6N6VJ33_9HYPH</name>
<keyword evidence="9 17" id="KW-0067">ATP-binding</keyword>
<dbReference type="PROSITE" id="PS50975">
    <property type="entry name" value="ATP_GRASP"/>
    <property type="match status" value="1"/>
</dbReference>
<comment type="caution">
    <text evidence="19">The sequence shown here is derived from an EMBL/GenBank/DDBJ whole genome shotgun (WGS) entry which is preliminary data.</text>
</comment>
<dbReference type="PIRSF" id="PIRSF039102">
    <property type="entry name" value="Ddl/VanB"/>
    <property type="match status" value="1"/>
</dbReference>
<comment type="catalytic activity">
    <reaction evidence="13 14">
        <text>2 D-alanine + ATP = D-alanyl-D-alanine + ADP + phosphate + H(+)</text>
        <dbReference type="Rhea" id="RHEA:11224"/>
        <dbReference type="ChEBI" id="CHEBI:15378"/>
        <dbReference type="ChEBI" id="CHEBI:30616"/>
        <dbReference type="ChEBI" id="CHEBI:43474"/>
        <dbReference type="ChEBI" id="CHEBI:57416"/>
        <dbReference type="ChEBI" id="CHEBI:57822"/>
        <dbReference type="ChEBI" id="CHEBI:456216"/>
        <dbReference type="EC" id="6.3.2.4"/>
    </reaction>
</comment>
<keyword evidence="6 14" id="KW-0963">Cytoplasm</keyword>
<keyword evidence="8 17" id="KW-0547">Nucleotide-binding</keyword>
<evidence type="ECO:0000256" key="12">
    <source>
        <dbReference type="ARBA" id="ARBA00023316"/>
    </source>
</evidence>
<dbReference type="Gene3D" id="3.30.1490.20">
    <property type="entry name" value="ATP-grasp fold, A domain"/>
    <property type="match status" value="1"/>
</dbReference>
<feature type="active site" evidence="15">
    <location>
        <position position="16"/>
    </location>
</feature>
<keyword evidence="11 14" id="KW-0573">Peptidoglycan synthesis</keyword>
<feature type="active site" evidence="15">
    <location>
        <position position="279"/>
    </location>
</feature>
<comment type="cofactor">
    <cofactor evidence="16">
        <name>Mg(2+)</name>
        <dbReference type="ChEBI" id="CHEBI:18420"/>
    </cofactor>
    <cofactor evidence="16">
        <name>Mn(2+)</name>
        <dbReference type="ChEBI" id="CHEBI:29035"/>
    </cofactor>
    <text evidence="16">Binds 2 magnesium or manganese ions per subunit.</text>
</comment>
<dbReference type="InterPro" id="IPR016185">
    <property type="entry name" value="PreATP-grasp_dom_sf"/>
</dbReference>
<dbReference type="GO" id="GO:0071555">
    <property type="term" value="P:cell wall organization"/>
    <property type="evidence" value="ECO:0007669"/>
    <property type="project" value="UniProtKB-KW"/>
</dbReference>
<evidence type="ECO:0000256" key="16">
    <source>
        <dbReference type="PIRSR" id="PIRSR039102-3"/>
    </source>
</evidence>
<evidence type="ECO:0000313" key="20">
    <source>
        <dbReference type="Proteomes" id="UP000468901"/>
    </source>
</evidence>
<evidence type="ECO:0000256" key="14">
    <source>
        <dbReference type="HAMAP-Rule" id="MF_00047"/>
    </source>
</evidence>
<dbReference type="Gene3D" id="3.30.470.20">
    <property type="entry name" value="ATP-grasp fold, B domain"/>
    <property type="match status" value="1"/>
</dbReference>
<dbReference type="GO" id="GO:0005524">
    <property type="term" value="F:ATP binding"/>
    <property type="evidence" value="ECO:0007669"/>
    <property type="project" value="UniProtKB-UniRule"/>
</dbReference>
<comment type="similarity">
    <text evidence="4 14">Belongs to the D-alanine--D-alanine ligase family.</text>
</comment>
<dbReference type="Pfam" id="PF01820">
    <property type="entry name" value="Dala_Dala_lig_N"/>
    <property type="match status" value="1"/>
</dbReference>
<dbReference type="PANTHER" id="PTHR23132">
    <property type="entry name" value="D-ALANINE--D-ALANINE LIGASE"/>
    <property type="match status" value="1"/>
</dbReference>
<dbReference type="GO" id="GO:0005737">
    <property type="term" value="C:cytoplasm"/>
    <property type="evidence" value="ECO:0007669"/>
    <property type="project" value="UniProtKB-SubCell"/>
</dbReference>
<dbReference type="HAMAP" id="MF_00047">
    <property type="entry name" value="Dala_Dala_lig"/>
    <property type="match status" value="1"/>
</dbReference>
<comment type="pathway">
    <text evidence="14">Cell wall biogenesis; peptidoglycan biosynthesis.</text>
</comment>
<comment type="subcellular location">
    <subcellularLocation>
        <location evidence="3 14">Cytoplasm</location>
    </subcellularLocation>
</comment>
<evidence type="ECO:0000256" key="11">
    <source>
        <dbReference type="ARBA" id="ARBA00022984"/>
    </source>
</evidence>
<dbReference type="RefSeq" id="WP_152217189.1">
    <property type="nucleotide sequence ID" value="NZ_JBAQYD010000197.1"/>
</dbReference>
<feature type="binding site" evidence="16">
    <location>
        <position position="270"/>
    </location>
    <ligand>
        <name>Mg(2+)</name>
        <dbReference type="ChEBI" id="CHEBI:18420"/>
        <label>2</label>
    </ligand>
</feature>
<dbReference type="Gene3D" id="3.40.50.20">
    <property type="match status" value="1"/>
</dbReference>
<dbReference type="GO" id="GO:0008360">
    <property type="term" value="P:regulation of cell shape"/>
    <property type="evidence" value="ECO:0007669"/>
    <property type="project" value="UniProtKB-KW"/>
</dbReference>
<dbReference type="GO" id="GO:0008716">
    <property type="term" value="F:D-alanine-D-alanine ligase activity"/>
    <property type="evidence" value="ECO:0007669"/>
    <property type="project" value="UniProtKB-UniRule"/>
</dbReference>
<dbReference type="GO" id="GO:0009252">
    <property type="term" value="P:peptidoglycan biosynthetic process"/>
    <property type="evidence" value="ECO:0007669"/>
    <property type="project" value="UniProtKB-UniRule"/>
</dbReference>
<evidence type="ECO:0000256" key="6">
    <source>
        <dbReference type="ARBA" id="ARBA00022490"/>
    </source>
</evidence>
<feature type="domain" description="ATP-grasp" evidence="18">
    <location>
        <begin position="102"/>
        <end position="301"/>
    </location>
</feature>
<dbReference type="NCBIfam" id="TIGR01205">
    <property type="entry name" value="D_ala_D_alaTIGR"/>
    <property type="match status" value="1"/>
</dbReference>
<dbReference type="NCBIfam" id="NF002378">
    <property type="entry name" value="PRK01372.1"/>
    <property type="match status" value="1"/>
</dbReference>
<reference evidence="19 20" key="1">
    <citation type="submission" date="2019-09" db="EMBL/GenBank/DDBJ databases">
        <title>Parvibaculum sedimenti sp. nov., isolated from sediment.</title>
        <authorList>
            <person name="Wang Y."/>
        </authorList>
    </citation>
    <scope>NUCLEOTIDE SEQUENCE [LARGE SCALE GENOMIC DNA]</scope>
    <source>
        <strain evidence="19 20">HXT-9</strain>
    </source>
</reference>
<keyword evidence="16" id="KW-0479">Metal-binding</keyword>
<dbReference type="SUPFAM" id="SSF52440">
    <property type="entry name" value="PreATP-grasp domain"/>
    <property type="match status" value="1"/>
</dbReference>
<keyword evidence="7 14" id="KW-0436">Ligase</keyword>
<evidence type="ECO:0000256" key="17">
    <source>
        <dbReference type="PROSITE-ProRule" id="PRU00409"/>
    </source>
</evidence>
<dbReference type="PROSITE" id="PS00844">
    <property type="entry name" value="DALA_DALA_LIGASE_2"/>
    <property type="match status" value="1"/>
</dbReference>
<dbReference type="InterPro" id="IPR011761">
    <property type="entry name" value="ATP-grasp"/>
</dbReference>
<dbReference type="InterPro" id="IPR000291">
    <property type="entry name" value="D-Ala_lig_Van_CS"/>
</dbReference>
<feature type="binding site" evidence="16">
    <location>
        <position position="268"/>
    </location>
    <ligand>
        <name>Mg(2+)</name>
        <dbReference type="ChEBI" id="CHEBI:18420"/>
        <label>1</label>
    </ligand>
</feature>
<dbReference type="EC" id="6.3.2.4" evidence="5 14"/>
<gene>
    <name evidence="14" type="primary">ddl</name>
    <name evidence="19" type="ORF">F2P47_14975</name>
</gene>
<dbReference type="UniPathway" id="UPA00219"/>
<comment type="cofactor">
    <cofactor evidence="1">
        <name>Mn(2+)</name>
        <dbReference type="ChEBI" id="CHEBI:29035"/>
    </cofactor>
</comment>
<evidence type="ECO:0000313" key="19">
    <source>
        <dbReference type="EMBL" id="KAB7738914.1"/>
    </source>
</evidence>
<dbReference type="EMBL" id="WESC01000015">
    <property type="protein sequence ID" value="KAB7738914.1"/>
    <property type="molecule type" value="Genomic_DNA"/>
</dbReference>
<evidence type="ECO:0000256" key="5">
    <source>
        <dbReference type="ARBA" id="ARBA00012216"/>
    </source>
</evidence>
<dbReference type="GO" id="GO:0046872">
    <property type="term" value="F:metal ion binding"/>
    <property type="evidence" value="ECO:0007669"/>
    <property type="project" value="UniProtKB-KW"/>
</dbReference>
<evidence type="ECO:0000256" key="3">
    <source>
        <dbReference type="ARBA" id="ARBA00004496"/>
    </source>
</evidence>
<dbReference type="PROSITE" id="PS00843">
    <property type="entry name" value="DALA_DALA_LIGASE_1"/>
    <property type="match status" value="1"/>
</dbReference>
<dbReference type="PANTHER" id="PTHR23132:SF23">
    <property type="entry name" value="D-ALANINE--D-ALANINE LIGASE B"/>
    <property type="match status" value="1"/>
</dbReference>
<organism evidence="19 20">
    <name type="scientific">Parvibaculum sedimenti</name>
    <dbReference type="NCBI Taxonomy" id="2608632"/>
    <lineage>
        <taxon>Bacteria</taxon>
        <taxon>Pseudomonadati</taxon>
        <taxon>Pseudomonadota</taxon>
        <taxon>Alphaproteobacteria</taxon>
        <taxon>Hyphomicrobiales</taxon>
        <taxon>Parvibaculaceae</taxon>
        <taxon>Parvibaculum</taxon>
    </lineage>
</organism>
<evidence type="ECO:0000256" key="8">
    <source>
        <dbReference type="ARBA" id="ARBA00022741"/>
    </source>
</evidence>
<keyword evidence="10 14" id="KW-0133">Cell shape</keyword>
<dbReference type="InterPro" id="IPR011095">
    <property type="entry name" value="Dala_Dala_lig_C"/>
</dbReference>
<dbReference type="AlphaFoldDB" id="A0A6N6VJ33"/>
<evidence type="ECO:0000256" key="1">
    <source>
        <dbReference type="ARBA" id="ARBA00001936"/>
    </source>
</evidence>
<dbReference type="InterPro" id="IPR011127">
    <property type="entry name" value="Dala_Dala_lig_N"/>
</dbReference>
<evidence type="ECO:0000256" key="13">
    <source>
        <dbReference type="ARBA" id="ARBA00047614"/>
    </source>
</evidence>
<evidence type="ECO:0000256" key="10">
    <source>
        <dbReference type="ARBA" id="ARBA00022960"/>
    </source>
</evidence>
<feature type="binding site" evidence="16">
    <location>
        <position position="251"/>
    </location>
    <ligand>
        <name>Mg(2+)</name>
        <dbReference type="ChEBI" id="CHEBI:18420"/>
        <label>1</label>
    </ligand>
</feature>
<dbReference type="InterPro" id="IPR013815">
    <property type="entry name" value="ATP_grasp_subdomain_1"/>
</dbReference>
<comment type="function">
    <text evidence="2 14">Cell wall formation.</text>
</comment>
<accession>A0A6N6VJ33</accession>
<protein>
    <recommendedName>
        <fullName evidence="5 14">D-alanine--D-alanine ligase</fullName>
        <ecNumber evidence="5 14">6.3.2.4</ecNumber>
    </recommendedName>
    <alternativeName>
        <fullName evidence="14">D-Ala-D-Ala ligase</fullName>
    </alternativeName>
    <alternativeName>
        <fullName evidence="14">D-alanylalanine synthetase</fullName>
    </alternativeName>
</protein>
<proteinExistence type="inferred from homology"/>
<feature type="binding site" evidence="16">
    <location>
        <position position="268"/>
    </location>
    <ligand>
        <name>Mg(2+)</name>
        <dbReference type="ChEBI" id="CHEBI:18420"/>
        <label>2</label>
    </ligand>
</feature>
<dbReference type="Pfam" id="PF07478">
    <property type="entry name" value="Dala_Dala_lig_C"/>
    <property type="match status" value="1"/>
</dbReference>
<dbReference type="SUPFAM" id="SSF56059">
    <property type="entry name" value="Glutathione synthetase ATP-binding domain-like"/>
    <property type="match status" value="1"/>
</dbReference>
<feature type="active site" evidence="15">
    <location>
        <position position="142"/>
    </location>
</feature>
<evidence type="ECO:0000259" key="18">
    <source>
        <dbReference type="PROSITE" id="PS50975"/>
    </source>
</evidence>